<keyword evidence="1" id="KW-0472">Membrane</keyword>
<dbReference type="GO" id="GO:0016301">
    <property type="term" value="F:kinase activity"/>
    <property type="evidence" value="ECO:0007669"/>
    <property type="project" value="UniProtKB-KW"/>
</dbReference>
<feature type="transmembrane region" description="Helical" evidence="1">
    <location>
        <begin position="134"/>
        <end position="159"/>
    </location>
</feature>
<evidence type="ECO:0000313" key="3">
    <source>
        <dbReference type="EMBL" id="GGH36450.1"/>
    </source>
</evidence>
<evidence type="ECO:0000313" key="4">
    <source>
        <dbReference type="Proteomes" id="UP000600214"/>
    </source>
</evidence>
<name>A0ABQ1YTE2_9BACT</name>
<feature type="domain" description="Signal transduction histidine kinase internal region" evidence="2">
    <location>
        <begin position="180"/>
        <end position="258"/>
    </location>
</feature>
<dbReference type="Proteomes" id="UP000600214">
    <property type="component" value="Unassembled WGS sequence"/>
</dbReference>
<dbReference type="PANTHER" id="PTHR34220">
    <property type="entry name" value="SENSOR HISTIDINE KINASE YPDA"/>
    <property type="match status" value="1"/>
</dbReference>
<dbReference type="Pfam" id="PF06580">
    <property type="entry name" value="His_kinase"/>
    <property type="match status" value="1"/>
</dbReference>
<evidence type="ECO:0000256" key="1">
    <source>
        <dbReference type="SAM" id="Phobius"/>
    </source>
</evidence>
<keyword evidence="4" id="KW-1185">Reference proteome</keyword>
<dbReference type="InterPro" id="IPR050640">
    <property type="entry name" value="Bact_2-comp_sensor_kinase"/>
</dbReference>
<dbReference type="EMBL" id="BMIA01000002">
    <property type="protein sequence ID" value="GGH36450.1"/>
    <property type="molecule type" value="Genomic_DNA"/>
</dbReference>
<keyword evidence="3" id="KW-0808">Transferase</keyword>
<dbReference type="PANTHER" id="PTHR34220:SF7">
    <property type="entry name" value="SENSOR HISTIDINE KINASE YPDA"/>
    <property type="match status" value="1"/>
</dbReference>
<feature type="transmembrane region" description="Helical" evidence="1">
    <location>
        <begin position="26"/>
        <end position="42"/>
    </location>
</feature>
<protein>
    <submittedName>
        <fullName evidence="3">Histidine kinase</fullName>
    </submittedName>
</protein>
<feature type="transmembrane region" description="Helical" evidence="1">
    <location>
        <begin position="93"/>
        <end position="114"/>
    </location>
</feature>
<keyword evidence="1" id="KW-1133">Transmembrane helix</keyword>
<proteinExistence type="predicted"/>
<keyword evidence="1" id="KW-0812">Transmembrane</keyword>
<organism evidence="3 4">
    <name type="scientific">Dyadobacter endophyticus</name>
    <dbReference type="NCBI Taxonomy" id="1749036"/>
    <lineage>
        <taxon>Bacteria</taxon>
        <taxon>Pseudomonadati</taxon>
        <taxon>Bacteroidota</taxon>
        <taxon>Cytophagia</taxon>
        <taxon>Cytophagales</taxon>
        <taxon>Spirosomataceae</taxon>
        <taxon>Dyadobacter</taxon>
    </lineage>
</organism>
<dbReference type="InterPro" id="IPR010559">
    <property type="entry name" value="Sig_transdc_His_kin_internal"/>
</dbReference>
<reference evidence="4" key="1">
    <citation type="journal article" date="2019" name="Int. J. Syst. Evol. Microbiol.">
        <title>The Global Catalogue of Microorganisms (GCM) 10K type strain sequencing project: providing services to taxonomists for standard genome sequencing and annotation.</title>
        <authorList>
            <consortium name="The Broad Institute Genomics Platform"/>
            <consortium name="The Broad Institute Genome Sequencing Center for Infectious Disease"/>
            <person name="Wu L."/>
            <person name="Ma J."/>
        </authorList>
    </citation>
    <scope>NUCLEOTIDE SEQUENCE [LARGE SCALE GENOMIC DNA]</scope>
    <source>
        <strain evidence="4">CGMCC 1.15288</strain>
    </source>
</reference>
<dbReference type="RefSeq" id="WP_188933199.1">
    <property type="nucleotide sequence ID" value="NZ_BMIA01000002.1"/>
</dbReference>
<keyword evidence="3" id="KW-0418">Kinase</keyword>
<sequence>MTAQPHFDPDFAASPPRAHWFFRYKLYHIPFWIVYHYIWWVVALGNPVKVVEALFTTSVIKFLFYVIWQALAVYFNLYFLIPRFLEKGRYVQFLTFLLLTILATAAMIVPGYYIGAWAAGKTLEEFFGPGNYEFFHMMLGGPLSSTVAATTFAMSIKLAKNWLQTQQRQQILEKEKLETELNFLKYQFNPHFLFNSINSIFFLIHKNPDMASASLAKFSELLRHQLYECNDHQIPLVKEIAYLENFIELEKLRQSDNLDVVFKVEEHFDEQPGIAPFVLMTFMENAFKHVSRHHDQPNWIRGDLRLDNANLVFNLINTVSEEQNAEVVNYGGIGLKNVRRRLDLIYPGKYELDIRRDADRFVVHFEAELEKLESTEISPMSLNHAG</sequence>
<evidence type="ECO:0000259" key="2">
    <source>
        <dbReference type="Pfam" id="PF06580"/>
    </source>
</evidence>
<feature type="transmembrane region" description="Helical" evidence="1">
    <location>
        <begin position="62"/>
        <end position="81"/>
    </location>
</feature>
<accession>A0ABQ1YTE2</accession>
<gene>
    <name evidence="3" type="ORF">GCM10007423_28770</name>
</gene>
<comment type="caution">
    <text evidence="3">The sequence shown here is derived from an EMBL/GenBank/DDBJ whole genome shotgun (WGS) entry which is preliminary data.</text>
</comment>